<dbReference type="RefSeq" id="XP_021810546.1">
    <property type="nucleotide sequence ID" value="XM_021954854.1"/>
</dbReference>
<dbReference type="GO" id="GO:0080043">
    <property type="term" value="F:quercetin 3-O-glucosyltransferase activity"/>
    <property type="evidence" value="ECO:0007669"/>
    <property type="project" value="TreeGrafter"/>
</dbReference>
<sequence>MDSSKDQPTSVCHVVAVPYPGRGHINSMMNLCKLLASHKADILITFVLTEEWLGFIGSEAKPDNVRFATVPNVIPSELVRAADIDGFIEAIMTNMEAPFERLLDRLEQSPVLIVADTFLPWAISVGNRRNVQAASFWPMPASVFSMFQHFHLLAENGHFPVDLLERGNERVDYIPGVSSTRLVDLPHFMDGSMVSNLIVEDWKVGLRVKKAEVKIDHLVTREEIAGLVKKFMDLEDEEGKEMRRRARELKKICHGAIAEGGSSETNIDAFIRSISQGHEH</sequence>
<organism evidence="3 4">
    <name type="scientific">Prunus avium</name>
    <name type="common">Cherry</name>
    <name type="synonym">Cerasus avium</name>
    <dbReference type="NCBI Taxonomy" id="42229"/>
    <lineage>
        <taxon>Eukaryota</taxon>
        <taxon>Viridiplantae</taxon>
        <taxon>Streptophyta</taxon>
        <taxon>Embryophyta</taxon>
        <taxon>Tracheophyta</taxon>
        <taxon>Spermatophyta</taxon>
        <taxon>Magnoliopsida</taxon>
        <taxon>eudicotyledons</taxon>
        <taxon>Gunneridae</taxon>
        <taxon>Pentapetalae</taxon>
        <taxon>rosids</taxon>
        <taxon>fabids</taxon>
        <taxon>Rosales</taxon>
        <taxon>Rosaceae</taxon>
        <taxon>Amygdaloideae</taxon>
        <taxon>Amygdaleae</taxon>
        <taxon>Prunus</taxon>
    </lineage>
</organism>
<dbReference type="PANTHER" id="PTHR11926:SF1494">
    <property type="entry name" value="FLAVONOL 3-O-GLUCOSYLTRANSFERASE UGT76E12-RELATED"/>
    <property type="match status" value="1"/>
</dbReference>
<evidence type="ECO:0000256" key="1">
    <source>
        <dbReference type="ARBA" id="ARBA00009995"/>
    </source>
</evidence>
<gene>
    <name evidence="4" type="primary">LOC110753873</name>
</gene>
<proteinExistence type="inferred from homology"/>
<accession>A0A6P5SAJ1</accession>
<keyword evidence="2" id="KW-0808">Transferase</keyword>
<dbReference type="AlphaFoldDB" id="A0A6P5SAJ1"/>
<reference evidence="4" key="1">
    <citation type="submission" date="2025-08" db="UniProtKB">
        <authorList>
            <consortium name="RefSeq"/>
        </authorList>
    </citation>
    <scope>IDENTIFICATION</scope>
</reference>
<dbReference type="Proteomes" id="UP000515124">
    <property type="component" value="Unplaced"/>
</dbReference>
<dbReference type="GO" id="GO:0080044">
    <property type="term" value="F:quercetin 7-O-glucosyltransferase activity"/>
    <property type="evidence" value="ECO:0007669"/>
    <property type="project" value="TreeGrafter"/>
</dbReference>
<keyword evidence="3" id="KW-1185">Reference proteome</keyword>
<comment type="similarity">
    <text evidence="1">Belongs to the UDP-glycosyltransferase family.</text>
</comment>
<dbReference type="PANTHER" id="PTHR11926">
    <property type="entry name" value="GLUCOSYL/GLUCURONOSYL TRANSFERASES"/>
    <property type="match status" value="1"/>
</dbReference>
<keyword evidence="2" id="KW-0328">Glycosyltransferase</keyword>
<name>A0A6P5SAJ1_PRUAV</name>
<evidence type="ECO:0000313" key="4">
    <source>
        <dbReference type="RefSeq" id="XP_021810546.1"/>
    </source>
</evidence>
<dbReference type="KEGG" id="pavi:110753873"/>
<dbReference type="GeneID" id="110753873"/>
<dbReference type="SUPFAM" id="SSF53756">
    <property type="entry name" value="UDP-Glycosyltransferase/glycogen phosphorylase"/>
    <property type="match status" value="2"/>
</dbReference>
<dbReference type="Gene3D" id="3.40.50.2000">
    <property type="entry name" value="Glycogen Phosphorylase B"/>
    <property type="match status" value="3"/>
</dbReference>
<protein>
    <submittedName>
        <fullName evidence="4">UDP-glycosyltransferase 87A1-like</fullName>
    </submittedName>
</protein>
<evidence type="ECO:0000256" key="2">
    <source>
        <dbReference type="ARBA" id="ARBA00022676"/>
    </source>
</evidence>
<evidence type="ECO:0000313" key="3">
    <source>
        <dbReference type="Proteomes" id="UP000515124"/>
    </source>
</evidence>